<dbReference type="Pfam" id="PF14070">
    <property type="entry name" value="YjfB_motility"/>
    <property type="match status" value="1"/>
</dbReference>
<keyword evidence="2" id="KW-1185">Reference proteome</keyword>
<organism evidence="1 2">
    <name type="scientific">Paenibacillus arenilitoris</name>
    <dbReference type="NCBI Taxonomy" id="2772299"/>
    <lineage>
        <taxon>Bacteria</taxon>
        <taxon>Bacillati</taxon>
        <taxon>Bacillota</taxon>
        <taxon>Bacilli</taxon>
        <taxon>Bacillales</taxon>
        <taxon>Paenibacillaceae</taxon>
        <taxon>Paenibacillus</taxon>
    </lineage>
</organism>
<gene>
    <name evidence="1" type="ORF">IDH41_15945</name>
</gene>
<dbReference type="Proteomes" id="UP000632125">
    <property type="component" value="Unassembled WGS sequence"/>
</dbReference>
<dbReference type="InterPro" id="IPR025906">
    <property type="entry name" value="YjfB_motility"/>
</dbReference>
<name>A0A927CNF5_9BACL</name>
<proteinExistence type="predicted"/>
<evidence type="ECO:0000313" key="2">
    <source>
        <dbReference type="Proteomes" id="UP000632125"/>
    </source>
</evidence>
<protein>
    <submittedName>
        <fullName evidence="1">YjfB family protein</fullName>
    </submittedName>
</protein>
<dbReference type="AlphaFoldDB" id="A0A927CNF5"/>
<sequence length="57" mass="6108">MDIAALSMSLSQNSLQLSASLRVMAIAKDQAAEQGQNLVQMLSSVQPHLGRNVDIRA</sequence>
<accession>A0A927CNF5</accession>
<evidence type="ECO:0000313" key="1">
    <source>
        <dbReference type="EMBL" id="MBD2870082.1"/>
    </source>
</evidence>
<dbReference type="EMBL" id="JACXIY010000018">
    <property type="protein sequence ID" value="MBD2870082.1"/>
    <property type="molecule type" value="Genomic_DNA"/>
</dbReference>
<reference evidence="1" key="1">
    <citation type="submission" date="2020-09" db="EMBL/GenBank/DDBJ databases">
        <title>A novel bacterium of genus Paenibacillus, isolated from South China Sea.</title>
        <authorList>
            <person name="Huang H."/>
            <person name="Mo K."/>
            <person name="Hu Y."/>
        </authorList>
    </citation>
    <scope>NUCLEOTIDE SEQUENCE</scope>
    <source>
        <strain evidence="1">IB182493</strain>
    </source>
</reference>
<comment type="caution">
    <text evidence="1">The sequence shown here is derived from an EMBL/GenBank/DDBJ whole genome shotgun (WGS) entry which is preliminary data.</text>
</comment>
<dbReference type="RefSeq" id="WP_190862723.1">
    <property type="nucleotide sequence ID" value="NZ_JACXIY010000018.1"/>
</dbReference>